<dbReference type="Proteomes" id="UP000239711">
    <property type="component" value="Unassembled WGS sequence"/>
</dbReference>
<dbReference type="GO" id="GO:0005975">
    <property type="term" value="P:carbohydrate metabolic process"/>
    <property type="evidence" value="ECO:0007669"/>
    <property type="project" value="InterPro"/>
</dbReference>
<gene>
    <name evidence="2" type="ORF">C5745_05875</name>
</gene>
<organism evidence="2 3">
    <name type="scientific">Sphingobacterium haloxyli</name>
    <dbReference type="NCBI Taxonomy" id="2100533"/>
    <lineage>
        <taxon>Bacteria</taxon>
        <taxon>Pseudomonadati</taxon>
        <taxon>Bacteroidota</taxon>
        <taxon>Sphingobacteriia</taxon>
        <taxon>Sphingobacteriales</taxon>
        <taxon>Sphingobacteriaceae</taxon>
        <taxon>Sphingobacterium</taxon>
    </lineage>
</organism>
<keyword evidence="2" id="KW-0328">Glycosyltransferase</keyword>
<dbReference type="RefSeq" id="WP_105716067.1">
    <property type="nucleotide sequence ID" value="NZ_PVBQ01000004.1"/>
</dbReference>
<dbReference type="OrthoDB" id="9765330at2"/>
<dbReference type="Gene3D" id="3.40.50.2000">
    <property type="entry name" value="Glycogen Phosphorylase B"/>
    <property type="match status" value="2"/>
</dbReference>
<dbReference type="Gene3D" id="1.50.10.20">
    <property type="match status" value="1"/>
</dbReference>
<feature type="domain" description="Glycosyl transferase family 1" evidence="1">
    <location>
        <begin position="182"/>
        <end position="352"/>
    </location>
</feature>
<keyword evidence="2" id="KW-0808">Transferase</keyword>
<dbReference type="PANTHER" id="PTHR12526:SF572">
    <property type="entry name" value="BLL5144 PROTEIN"/>
    <property type="match status" value="1"/>
</dbReference>
<reference evidence="2 3" key="1">
    <citation type="submission" date="2018-02" db="EMBL/GenBank/DDBJ databases">
        <title>The draft genome of Sphingobacterium sp. 5JN-11.</title>
        <authorList>
            <person name="Liu L."/>
            <person name="Li L."/>
            <person name="Liang L."/>
            <person name="Zhang X."/>
            <person name="Wang T."/>
        </authorList>
    </citation>
    <scope>NUCLEOTIDE SEQUENCE [LARGE SCALE GENOMIC DNA]</scope>
    <source>
        <strain evidence="2 3">5JN-11</strain>
    </source>
</reference>
<dbReference type="InterPro" id="IPR001296">
    <property type="entry name" value="Glyco_trans_1"/>
</dbReference>
<dbReference type="AlphaFoldDB" id="A0A2S9J5L0"/>
<evidence type="ECO:0000259" key="1">
    <source>
        <dbReference type="Pfam" id="PF00534"/>
    </source>
</evidence>
<dbReference type="SUPFAM" id="SSF48208">
    <property type="entry name" value="Six-hairpin glycosidases"/>
    <property type="match status" value="1"/>
</dbReference>
<dbReference type="SUPFAM" id="SSF53756">
    <property type="entry name" value="UDP-Glycosyltransferase/glycogen phosphorylase"/>
    <property type="match status" value="1"/>
</dbReference>
<comment type="caution">
    <text evidence="2">The sequence shown here is derived from an EMBL/GenBank/DDBJ whole genome shotgun (WGS) entry which is preliminary data.</text>
</comment>
<protein>
    <submittedName>
        <fullName evidence="2">Mannosyltransferase</fullName>
    </submittedName>
</protein>
<evidence type="ECO:0000313" key="3">
    <source>
        <dbReference type="Proteomes" id="UP000239711"/>
    </source>
</evidence>
<sequence length="752" mass="85209">MTPRTKREIVFLSTFPPRACGIATYTTDLMTAISNQFLQTYSQVPIPIENDDERLSYDFVSDHVLNVSDDDSFGILLTYLNRSDKIDLVFVQHEFGLFRGQNERFHEWLTQIEKQVIVTFHTVLPCPEEKLFKEVNAIAEACAKLVVMTYHSAHILTSDYQINPDKVIVIQHGTHLTPATDKNEIRERFDLKGRKVLSTFGLLGPGKSIETTLEALPKIIEKAPEVIFLILGVTHPTLFQSEGERYRLVLEELVDTYGIAENVRFVNHFLSTEDLLSYLLVTDIYLFTSNDPLQAVSGTFSYALSSGCPIVSTPIPHVCEVLKEDMGIIIDFNAPLQLASAVNQILDDTIRLDSIRHINIQKTVATSWPNAAIAHMELFEDLIGGGRKVVYSLPPVNLDHVLRMTTDIGMVQFADISSPDLESGYALDDNARALIAILHHYKSYQAYEDLALIQTYLYFIARCMQEDGTFLNYMDKQGRFTEQNGQENLEDANGRAIWALGELLGMAPLLPEAFTKIAGDLMERASVNFLRYYSTRSMAFIMKGLSCVADRSYHAQLDILAARLAAMFGHESGDGWHWYEPYLTYGNSCIPEAMLCAYEVTGKPEYKVIAYKSFEFLLSQVMADDGIHVVTNKGWAHRGKPRNDSKGGEQPIDVAYTIIALDRFYRIDHDDRYREMLVTSFEWFLGRNHIRQHIYNPVTGGCFDGLEEKVVNINQGAESTLSYLMARLIMDGYIQKKKTPENFCINPLNINY</sequence>
<dbReference type="GO" id="GO:0016757">
    <property type="term" value="F:glycosyltransferase activity"/>
    <property type="evidence" value="ECO:0007669"/>
    <property type="project" value="UniProtKB-KW"/>
</dbReference>
<name>A0A2S9J5L0_9SPHI</name>
<proteinExistence type="predicted"/>
<dbReference type="InterPro" id="IPR008928">
    <property type="entry name" value="6-hairpin_glycosidase_sf"/>
</dbReference>
<dbReference type="EMBL" id="PVBQ01000004">
    <property type="protein sequence ID" value="PRD48040.1"/>
    <property type="molecule type" value="Genomic_DNA"/>
</dbReference>
<keyword evidence="3" id="KW-1185">Reference proteome</keyword>
<dbReference type="Pfam" id="PF00534">
    <property type="entry name" value="Glycos_transf_1"/>
    <property type="match status" value="1"/>
</dbReference>
<dbReference type="PANTHER" id="PTHR12526">
    <property type="entry name" value="GLYCOSYLTRANSFERASE"/>
    <property type="match status" value="1"/>
</dbReference>
<accession>A0A2S9J5L0</accession>
<evidence type="ECO:0000313" key="2">
    <source>
        <dbReference type="EMBL" id="PRD48040.1"/>
    </source>
</evidence>